<gene>
    <name evidence="6" type="ORF">QE152_g19023</name>
</gene>
<dbReference type="InterPro" id="IPR006222">
    <property type="entry name" value="GCVT_N"/>
</dbReference>
<evidence type="ECO:0000259" key="3">
    <source>
        <dbReference type="Pfam" id="PF01571"/>
    </source>
</evidence>
<feature type="domain" description="Aminomethyltransferase C-terminal" evidence="4">
    <location>
        <begin position="786"/>
        <end position="871"/>
    </location>
</feature>
<dbReference type="SUPFAM" id="SSF103025">
    <property type="entry name" value="Folate-binding domain"/>
    <property type="match status" value="1"/>
</dbReference>
<organism evidence="6 7">
    <name type="scientific">Popillia japonica</name>
    <name type="common">Japanese beetle</name>
    <dbReference type="NCBI Taxonomy" id="7064"/>
    <lineage>
        <taxon>Eukaryota</taxon>
        <taxon>Metazoa</taxon>
        <taxon>Ecdysozoa</taxon>
        <taxon>Arthropoda</taxon>
        <taxon>Hexapoda</taxon>
        <taxon>Insecta</taxon>
        <taxon>Pterygota</taxon>
        <taxon>Neoptera</taxon>
        <taxon>Endopterygota</taxon>
        <taxon>Coleoptera</taxon>
        <taxon>Polyphaga</taxon>
        <taxon>Scarabaeiformia</taxon>
        <taxon>Scarabaeidae</taxon>
        <taxon>Rutelinae</taxon>
        <taxon>Popillia</taxon>
    </lineage>
</organism>
<dbReference type="SUPFAM" id="SSF101790">
    <property type="entry name" value="Aminomethyltransferase beta-barrel domain"/>
    <property type="match status" value="1"/>
</dbReference>
<evidence type="ECO:0000313" key="6">
    <source>
        <dbReference type="EMBL" id="KAK9727709.1"/>
    </source>
</evidence>
<evidence type="ECO:0000256" key="1">
    <source>
        <dbReference type="ARBA" id="ARBA00008609"/>
    </source>
</evidence>
<dbReference type="InterPro" id="IPR036188">
    <property type="entry name" value="FAD/NAD-bd_sf"/>
</dbReference>
<dbReference type="Gene3D" id="3.50.50.60">
    <property type="entry name" value="FAD/NAD(P)-binding domain"/>
    <property type="match status" value="1"/>
</dbReference>
<keyword evidence="7" id="KW-1185">Reference proteome</keyword>
<dbReference type="Gene3D" id="3.30.1360.120">
    <property type="entry name" value="Probable tRNA modification gtpase trme, domain 1"/>
    <property type="match status" value="1"/>
</dbReference>
<dbReference type="AlphaFoldDB" id="A0AAW1L3E0"/>
<dbReference type="InterPro" id="IPR027266">
    <property type="entry name" value="TrmE/GcvT-like"/>
</dbReference>
<dbReference type="EMBL" id="JASPKY010000176">
    <property type="protein sequence ID" value="KAK9727709.1"/>
    <property type="molecule type" value="Genomic_DNA"/>
</dbReference>
<evidence type="ECO:0000313" key="7">
    <source>
        <dbReference type="Proteomes" id="UP001458880"/>
    </source>
</evidence>
<dbReference type="FunFam" id="3.50.50.60:FF:000769">
    <property type="entry name" value="Sarcosine dehydrogenase"/>
    <property type="match status" value="1"/>
</dbReference>
<name>A0AAW1L3E0_POPJA</name>
<dbReference type="SUPFAM" id="SSF51905">
    <property type="entry name" value="FAD/NAD(P)-binding domain"/>
    <property type="match status" value="1"/>
</dbReference>
<evidence type="ECO:0000259" key="5">
    <source>
        <dbReference type="Pfam" id="PF16350"/>
    </source>
</evidence>
<dbReference type="PANTHER" id="PTHR43757">
    <property type="entry name" value="AMINOMETHYLTRANSFERASE"/>
    <property type="match status" value="1"/>
</dbReference>
<reference evidence="6 7" key="1">
    <citation type="journal article" date="2024" name="BMC Genomics">
        <title>De novo assembly and annotation of Popillia japonica's genome with initial clues to its potential as an invasive pest.</title>
        <authorList>
            <person name="Cucini C."/>
            <person name="Boschi S."/>
            <person name="Funari R."/>
            <person name="Cardaioli E."/>
            <person name="Iannotti N."/>
            <person name="Marturano G."/>
            <person name="Paoli F."/>
            <person name="Bruttini M."/>
            <person name="Carapelli A."/>
            <person name="Frati F."/>
            <person name="Nardi F."/>
        </authorList>
    </citation>
    <scope>NUCLEOTIDE SEQUENCE [LARGE SCALE GENOMIC DNA]</scope>
    <source>
        <strain evidence="6">DMR45628</strain>
    </source>
</reference>
<protein>
    <submittedName>
        <fullName evidence="6">FAD dependent oxidoreductase central domain</fullName>
    </submittedName>
</protein>
<dbReference type="Pfam" id="PF01266">
    <property type="entry name" value="DAO"/>
    <property type="match status" value="1"/>
</dbReference>
<feature type="domain" description="GCVT N-terminal" evidence="3">
    <location>
        <begin position="454"/>
        <end position="767"/>
    </location>
</feature>
<accession>A0AAW1L3E0</accession>
<dbReference type="GO" id="GO:0005739">
    <property type="term" value="C:mitochondrion"/>
    <property type="evidence" value="ECO:0007669"/>
    <property type="project" value="TreeGrafter"/>
</dbReference>
<proteinExistence type="inferred from homology"/>
<comment type="similarity">
    <text evidence="1">Belongs to the GcvT family.</text>
</comment>
<dbReference type="InterPro" id="IPR013977">
    <property type="entry name" value="GcvT_C"/>
</dbReference>
<dbReference type="Pfam" id="PF16350">
    <property type="entry name" value="FAO_M"/>
    <property type="match status" value="1"/>
</dbReference>
<feature type="domain" description="FAD dependent oxidoreductase" evidence="2">
    <location>
        <begin position="37"/>
        <end position="392"/>
    </location>
</feature>
<dbReference type="PANTHER" id="PTHR43757:SF11">
    <property type="entry name" value="SARCOSINE DEHYDROGENASE"/>
    <property type="match status" value="1"/>
</dbReference>
<evidence type="ECO:0000259" key="2">
    <source>
        <dbReference type="Pfam" id="PF01266"/>
    </source>
</evidence>
<dbReference type="Proteomes" id="UP001458880">
    <property type="component" value="Unassembled WGS sequence"/>
</dbReference>
<dbReference type="InterPro" id="IPR028896">
    <property type="entry name" value="GcvT/YgfZ/DmdA"/>
</dbReference>
<dbReference type="SUPFAM" id="SSF54373">
    <property type="entry name" value="FAD-linked reductases, C-terminal domain"/>
    <property type="match status" value="1"/>
</dbReference>
<dbReference type="Pfam" id="PF08669">
    <property type="entry name" value="GCV_T_C"/>
    <property type="match status" value="1"/>
</dbReference>
<comment type="caution">
    <text evidence="6">The sequence shown here is derived from an EMBL/GenBank/DDBJ whole genome shotgun (WGS) entry which is preliminary data.</text>
</comment>
<dbReference type="FunFam" id="2.40.30.110:FF:000008">
    <property type="entry name" value="Sarcosine dehydrogenase"/>
    <property type="match status" value="1"/>
</dbReference>
<dbReference type="Gene3D" id="3.30.70.1400">
    <property type="entry name" value="Aminomethyltransferase beta-barrel domains"/>
    <property type="match status" value="1"/>
</dbReference>
<dbReference type="Pfam" id="PF01571">
    <property type="entry name" value="GCV_T"/>
    <property type="match status" value="1"/>
</dbReference>
<dbReference type="InterPro" id="IPR032503">
    <property type="entry name" value="FAO_M"/>
</dbReference>
<dbReference type="Gene3D" id="2.40.30.110">
    <property type="entry name" value="Aminomethyltransferase beta-barrel domains"/>
    <property type="match status" value="1"/>
</dbReference>
<dbReference type="Gene3D" id="3.30.9.10">
    <property type="entry name" value="D-Amino Acid Oxidase, subunit A, domain 2"/>
    <property type="match status" value="1"/>
</dbReference>
<evidence type="ECO:0000259" key="4">
    <source>
        <dbReference type="Pfam" id="PF08669"/>
    </source>
</evidence>
<dbReference type="InterPro" id="IPR006076">
    <property type="entry name" value="FAD-dep_OxRdtase"/>
</dbReference>
<sequence length="894" mass="100182">MLRSTNWVRQHKIGRLKNLNDVKKFATDSVNIPKQADVVIIGGGVIGCSTLYQLCKKGIKAILLEQAKITSGTTWHTAGLFWRLRPNDVEVQLLRGTKNVLDSLEEETGMNPGFIQNGGLFIARTEERVQEYQRLHTLGHFFGIESQILSPRETVRLAPVLNGNNFTAALYSPGDGCVDPSMLCSALIKGATAKGGKVYENCPVTNILTDPSSGITKITGVETASGTINTKCIVNAAGVWSRKFPNMISLDIPLSPMKHAYIVTESIPEAKNMPNVRDHDASVYFRVQGDALCIGGYENNPVILKDVPSDFQFSLYELDHSVFDVHMQNAIELCPALKTTGIKSTVCGPESFTPDHKPIMGEDPRVSGLYYICGFNSAGMMLSGGCAEQMATWIITGRPELPMFAYDIRRFNPSMRNARSWTVETSHESYVKNYSVVYPHDQFLSGRNFKIGPFHENLVAHGAVMEQAQGWERPGYFVKDRTAPVRGYDWYGWYDHVKNDDQRYVRELERDYTFGFSKNHDLIGEEALACRNNAVLFDMSYFAKMYLTGPEAQKAANWLFTANTDREPDRVHYTCALNESGGVEADLTVTPLKEGVGRLVGPILKGHGYYVVAGGANGYHTICHLRKEIEKRNFRAVISDVTERLGILSLPGPKSGEILQSITETPITDDRFPIGMSHLITINGHTCRAMRVSFVGELGYELHIPVASCIPIYNKLTDAGESFDMKHAGYRALYSLSCEKGFHLWNYDLRPNDNPIEAGLGFTCRKDGTYIGKDKVDKLKAEGIKKRRVFITVPDKTVAIYGLETIWRDDVIVGFLRRGEYAYYLDTNAGIGYIEHPKGKVIDQDFLKKGNYEVEIMGTRYPAVLHTRSPFDPKNQRMMGHYEHHFQEQAHFED</sequence>
<feature type="domain" description="FAD dependent oxidoreductase central" evidence="5">
    <location>
        <begin position="396"/>
        <end position="450"/>
    </location>
</feature>
<dbReference type="InterPro" id="IPR029043">
    <property type="entry name" value="GcvT/YgfZ_C"/>
</dbReference>